<proteinExistence type="inferred from homology"/>
<dbReference type="GO" id="GO:0016616">
    <property type="term" value="F:oxidoreductase activity, acting on the CH-OH group of donors, NAD or NADP as acceptor"/>
    <property type="evidence" value="ECO:0007669"/>
    <property type="project" value="TreeGrafter"/>
</dbReference>
<feature type="domain" description="NAD-dependent epimerase/dehydratase" evidence="3">
    <location>
        <begin position="10"/>
        <end position="272"/>
    </location>
</feature>
<dbReference type="InterPro" id="IPR001509">
    <property type="entry name" value="Epimerase_deHydtase"/>
</dbReference>
<sequence length="359" mass="39112">MPSANERPLVLVTAVNGFIASWTAKAFLDAGYNVRGTTRSAKSSHSMLEAEPFKTYASTGRFSIVQVPDITLPGAFDDAVRGCHAIVHTASPMSLSFSDPEPVINTAVQGVRSVLESAHLSAGAGSSTVKSFVQLSSIATVIGKKPDDDAHYEFTETDWDNESENEVARLGKQTPSMKIYKASKTAAERTMWDFQKNEKPTFTMTAINPVFVWGPPLLFPENPEDLNATAKVVWTVFSGQEIPPPLGGLNYAVDVRDVARLMLFAVQEKEKASDQRFITASGVRSHQAVADVLREAYPDRRDIIKEGSPGEGYLSDYSVPKDGPGVKVDNSKAVRLTGKEWITPKQSIVDAAKALERYL</sequence>
<evidence type="ECO:0000256" key="1">
    <source>
        <dbReference type="ARBA" id="ARBA00023002"/>
    </source>
</evidence>
<dbReference type="InterPro" id="IPR050425">
    <property type="entry name" value="NAD(P)_dehydrat-like"/>
</dbReference>
<evidence type="ECO:0000256" key="2">
    <source>
        <dbReference type="ARBA" id="ARBA00023445"/>
    </source>
</evidence>
<evidence type="ECO:0000313" key="4">
    <source>
        <dbReference type="EMBL" id="KFX52172.1"/>
    </source>
</evidence>
<dbReference type="HOGENOM" id="CLU_007383_9_2_1"/>
<reference evidence="4" key="1">
    <citation type="journal article" date="2014" name="PLoS Genet.">
        <title>Signature Gene Expression Reveals Novel Clues to the Molecular Mechanisms of Dimorphic Transition in Penicillium marneffei.</title>
        <authorList>
            <person name="Yang E."/>
            <person name="Wang G."/>
            <person name="Cai J."/>
            <person name="Woo P.C."/>
            <person name="Lau S.K."/>
            <person name="Yuen K.-Y."/>
            <person name="Chow W.-N."/>
            <person name="Lin X."/>
        </authorList>
    </citation>
    <scope>NUCLEOTIDE SEQUENCE [LARGE SCALE GENOMIC DNA]</scope>
    <source>
        <strain evidence="4">PM1</strain>
    </source>
</reference>
<protein>
    <submittedName>
        <fullName evidence="4">Uncharacterized oxidoreductase</fullName>
    </submittedName>
</protein>
<dbReference type="PANTHER" id="PTHR10366:SF562">
    <property type="entry name" value="ALDEHYDE REDUCTASE II (AFU_ORTHOLOGUE AFUA_1G11360)"/>
    <property type="match status" value="1"/>
</dbReference>
<dbReference type="Gene3D" id="3.40.50.720">
    <property type="entry name" value="NAD(P)-binding Rossmann-like Domain"/>
    <property type="match status" value="1"/>
</dbReference>
<comment type="similarity">
    <text evidence="2">Belongs to the NAD(P)-dependent epimerase/dehydratase family. Dihydroflavonol-4-reductase subfamily.</text>
</comment>
<dbReference type="InterPro" id="IPR036291">
    <property type="entry name" value="NAD(P)-bd_dom_sf"/>
</dbReference>
<dbReference type="EMBL" id="JPOX01000003">
    <property type="protein sequence ID" value="KFX52172.1"/>
    <property type="molecule type" value="Genomic_DNA"/>
</dbReference>
<gene>
    <name evidence="4" type="ORF">GQ26_0031140</name>
</gene>
<name>A0A093VI02_TALMA</name>
<dbReference type="PANTHER" id="PTHR10366">
    <property type="entry name" value="NAD DEPENDENT EPIMERASE/DEHYDRATASE"/>
    <property type="match status" value="1"/>
</dbReference>
<accession>A0A093VI02</accession>
<organism evidence="4">
    <name type="scientific">Talaromyces marneffei PM1</name>
    <dbReference type="NCBI Taxonomy" id="1077442"/>
    <lineage>
        <taxon>Eukaryota</taxon>
        <taxon>Fungi</taxon>
        <taxon>Dikarya</taxon>
        <taxon>Ascomycota</taxon>
        <taxon>Pezizomycotina</taxon>
        <taxon>Eurotiomycetes</taxon>
        <taxon>Eurotiomycetidae</taxon>
        <taxon>Eurotiales</taxon>
        <taxon>Trichocomaceae</taxon>
        <taxon>Talaromyces</taxon>
        <taxon>Talaromyces sect. Talaromyces</taxon>
    </lineage>
</organism>
<dbReference type="Pfam" id="PF01370">
    <property type="entry name" value="Epimerase"/>
    <property type="match status" value="1"/>
</dbReference>
<evidence type="ECO:0000259" key="3">
    <source>
        <dbReference type="Pfam" id="PF01370"/>
    </source>
</evidence>
<comment type="caution">
    <text evidence="4">The sequence shown here is derived from an EMBL/GenBank/DDBJ whole genome shotgun (WGS) entry which is preliminary data.</text>
</comment>
<dbReference type="SUPFAM" id="SSF51735">
    <property type="entry name" value="NAD(P)-binding Rossmann-fold domains"/>
    <property type="match status" value="1"/>
</dbReference>
<dbReference type="AlphaFoldDB" id="A0A093VI02"/>
<keyword evidence="1" id="KW-0560">Oxidoreductase</keyword>
<dbReference type="eggNOG" id="KOG1502">
    <property type="taxonomic scope" value="Eukaryota"/>
</dbReference>